<dbReference type="GO" id="GO:0001510">
    <property type="term" value="P:RNA methylation"/>
    <property type="evidence" value="ECO:0000318"/>
    <property type="project" value="GO_Central"/>
</dbReference>
<keyword evidence="8 10" id="KW-0694">RNA-binding</keyword>
<comment type="subcellular location">
    <subcellularLocation>
        <location evidence="1">Nucleus</location>
    </subcellularLocation>
</comment>
<evidence type="ECO:0000259" key="12">
    <source>
        <dbReference type="PROSITE" id="PS51686"/>
    </source>
</evidence>
<dbReference type="InterPro" id="IPR023270">
    <property type="entry name" value="RCMT_NCL1"/>
</dbReference>
<dbReference type="InterPro" id="IPR029063">
    <property type="entry name" value="SAM-dependent_MTases_sf"/>
</dbReference>
<dbReference type="InterPro" id="IPR001678">
    <property type="entry name" value="MeTrfase_RsmB-F_NOP2_dom"/>
</dbReference>
<dbReference type="FunFam" id="3.40.50.150:FF:000153">
    <property type="entry name" value="S-adenosyl-L-methionine-dependent methyltransferase superfamily protein"/>
    <property type="match status" value="1"/>
</dbReference>
<proteinExistence type="inferred from homology"/>
<name>A0A0K9PFF5_ZOSMR</name>
<keyword evidence="3" id="KW-0820">tRNA-binding</keyword>
<dbReference type="PRINTS" id="PR02008">
    <property type="entry name" value="RCMTFAMILY"/>
</dbReference>
<keyword evidence="6 10" id="KW-0949">S-adenosyl-L-methionine</keyword>
<evidence type="ECO:0000256" key="3">
    <source>
        <dbReference type="ARBA" id="ARBA00022555"/>
    </source>
</evidence>
<dbReference type="GO" id="GO:0016428">
    <property type="term" value="F:tRNA (cytidine-5-)-methyltransferase activity"/>
    <property type="evidence" value="ECO:0007669"/>
    <property type="project" value="InterPro"/>
</dbReference>
<evidence type="ECO:0000256" key="5">
    <source>
        <dbReference type="ARBA" id="ARBA00022679"/>
    </source>
</evidence>
<evidence type="ECO:0000256" key="4">
    <source>
        <dbReference type="ARBA" id="ARBA00022603"/>
    </source>
</evidence>
<evidence type="ECO:0000256" key="10">
    <source>
        <dbReference type="PROSITE-ProRule" id="PRU01023"/>
    </source>
</evidence>
<feature type="region of interest" description="Disordered" evidence="11">
    <location>
        <begin position="804"/>
        <end position="838"/>
    </location>
</feature>
<evidence type="ECO:0000313" key="14">
    <source>
        <dbReference type="Proteomes" id="UP000036987"/>
    </source>
</evidence>
<comment type="similarity">
    <text evidence="2 10">Belongs to the class I-like SAM-binding methyltransferase superfamily. RsmB/NOP family.</text>
</comment>
<dbReference type="InterPro" id="IPR049560">
    <property type="entry name" value="MeTrfase_RsmB-F_NOP2_cat"/>
</dbReference>
<evidence type="ECO:0000256" key="1">
    <source>
        <dbReference type="ARBA" id="ARBA00004123"/>
    </source>
</evidence>
<dbReference type="SUPFAM" id="SSF53335">
    <property type="entry name" value="S-adenosyl-L-methionine-dependent methyltransferases"/>
    <property type="match status" value="1"/>
</dbReference>
<keyword evidence="9" id="KW-0539">Nucleus</keyword>
<evidence type="ECO:0000256" key="6">
    <source>
        <dbReference type="ARBA" id="ARBA00022691"/>
    </source>
</evidence>
<evidence type="ECO:0000256" key="9">
    <source>
        <dbReference type="ARBA" id="ARBA00023242"/>
    </source>
</evidence>
<dbReference type="Pfam" id="PF01189">
    <property type="entry name" value="Methyltr_RsmB-F"/>
    <property type="match status" value="1"/>
</dbReference>
<dbReference type="OrthoDB" id="6093671at2759"/>
<dbReference type="Gene3D" id="3.40.50.150">
    <property type="entry name" value="Vaccinia Virus protein VP39"/>
    <property type="match status" value="1"/>
</dbReference>
<accession>A0A0K9PFF5</accession>
<feature type="compositionally biased region" description="Basic and acidic residues" evidence="11">
    <location>
        <begin position="813"/>
        <end position="838"/>
    </location>
</feature>
<dbReference type="STRING" id="29655.A0A0K9PFF5"/>
<dbReference type="GO" id="GO:0005634">
    <property type="term" value="C:nucleus"/>
    <property type="evidence" value="ECO:0007669"/>
    <property type="project" value="UniProtKB-SubCell"/>
</dbReference>
<sequence length="838" mass="95078">MTGGKKRGRTQRKHFNKNRENVWKFNKKDKPDETGAVVCDDPDTVSNSNPHANTTWQPFSTQNQAFELYYKAQCIVPFEEWDVFINVLRNPLPSAFRINSSGQFFKDIRAQLEEDFAKTLKSDTTNEYEVKAIRPLPWYPENLAWHLNFSRMELRKNQMLERFHEFLKQENEIGNITRQEAVSMVPPLFLDVLPHHHVLDMCAAPGSKTFQLLELMNNSTEIGEVPYGMVIANDVDVQRCNLLIHQTKRMCCANLIVTNHEAQQFPSCHLNSNALDSTASCEGRKKEKHRQLLFDRVLCDVPCSGDGTLRKAPDIWRKWHAGMGNGLYSLQVQIALRGLALLTVGGKMVYSTCSMNPVENEAVVSEILSRCGESVELLDVSTEIPELIRRPGLRTWKVRDKGLWLSSYSDVPAHRRSTILQSMFPAGRIFEVPFDDVNDNTVKTHLNLRGTNCANQDVEDSNISIIDANHDCNGEVSSFPLERCMRILPHDQNSGAFFIAVLRKKCHLPAIAAVSNKIHSHSRDIRNGGEEKTGLSEDNCADVKISENIEESTKLDSSDAKMPDTQLNEVTYENVENIKSVNILKDGDREKKDKGKIQMQSKWRGIDPVVFFEDGTSIDSIKSFYGISQSFQLDGHLVCRNYNVNHVKRIYYISKSVQEVLKLNFEVGQRLKIASLGLKLFERQSLKDGSTCTFRISSEGLLLILPYITKQILFTPLIDFRHLLQNRNIKFTEFINADFSEKATKLLLGCCIVVLTNKENEVSDTDEQKIAIVCWKGKNSLSVLVSETDGQELLQRLAARFGIEKPTPSKSDSAAKHDIETLQHVAEQKEKTEDGVQH</sequence>
<feature type="active site" description="Nucleophile" evidence="10">
    <location>
        <position position="353"/>
    </location>
</feature>
<dbReference type="AlphaFoldDB" id="A0A0K9PFF5"/>
<comment type="caution">
    <text evidence="13">The sequence shown here is derived from an EMBL/GenBank/DDBJ whole genome shotgun (WGS) entry which is preliminary data.</text>
</comment>
<dbReference type="GO" id="GO:0030488">
    <property type="term" value="P:tRNA methylation"/>
    <property type="evidence" value="ECO:0007669"/>
    <property type="project" value="UniProtKB-ARBA"/>
</dbReference>
<comment type="caution">
    <text evidence="10">Lacks conserved residue(s) required for the propagation of feature annotation.</text>
</comment>
<feature type="binding site" evidence="10">
    <location>
        <position position="300"/>
    </location>
    <ligand>
        <name>S-adenosyl-L-methionine</name>
        <dbReference type="ChEBI" id="CHEBI:59789"/>
    </ligand>
</feature>
<evidence type="ECO:0000256" key="7">
    <source>
        <dbReference type="ARBA" id="ARBA00022694"/>
    </source>
</evidence>
<dbReference type="OMA" id="QLFTEYV"/>
<dbReference type="Proteomes" id="UP000036987">
    <property type="component" value="Unassembled WGS sequence"/>
</dbReference>
<dbReference type="PANTHER" id="PTHR22808">
    <property type="entry name" value="NCL1 YEAST -RELATED NOL1/NOP2/FMU SUN DOMAIN-CONTAINING"/>
    <property type="match status" value="1"/>
</dbReference>
<evidence type="ECO:0000256" key="11">
    <source>
        <dbReference type="SAM" id="MobiDB-lite"/>
    </source>
</evidence>
<dbReference type="GO" id="GO:0000049">
    <property type="term" value="F:tRNA binding"/>
    <property type="evidence" value="ECO:0007669"/>
    <property type="project" value="UniProtKB-KW"/>
</dbReference>
<evidence type="ECO:0000256" key="2">
    <source>
        <dbReference type="ARBA" id="ARBA00007494"/>
    </source>
</evidence>
<dbReference type="PROSITE" id="PS51686">
    <property type="entry name" value="SAM_MT_RSMB_NOP"/>
    <property type="match status" value="1"/>
</dbReference>
<dbReference type="InterPro" id="IPR057285">
    <property type="entry name" value="Pre-PUA_NSUN2"/>
</dbReference>
<keyword evidence="5 10" id="KW-0808">Transferase</keyword>
<dbReference type="InterPro" id="IPR018314">
    <property type="entry name" value="RsmB/NOL1/NOP2-like_CS"/>
</dbReference>
<protein>
    <submittedName>
        <fullName evidence="13">Ribosomal RNA small subunit methyltransferase F</fullName>
    </submittedName>
</protein>
<reference evidence="14" key="1">
    <citation type="journal article" date="2016" name="Nature">
        <title>The genome of the seagrass Zostera marina reveals angiosperm adaptation to the sea.</title>
        <authorList>
            <person name="Olsen J.L."/>
            <person name="Rouze P."/>
            <person name="Verhelst B."/>
            <person name="Lin Y.-C."/>
            <person name="Bayer T."/>
            <person name="Collen J."/>
            <person name="Dattolo E."/>
            <person name="De Paoli E."/>
            <person name="Dittami S."/>
            <person name="Maumus F."/>
            <person name="Michel G."/>
            <person name="Kersting A."/>
            <person name="Lauritano C."/>
            <person name="Lohaus R."/>
            <person name="Toepel M."/>
            <person name="Tonon T."/>
            <person name="Vanneste K."/>
            <person name="Amirebrahimi M."/>
            <person name="Brakel J."/>
            <person name="Bostroem C."/>
            <person name="Chovatia M."/>
            <person name="Grimwood J."/>
            <person name="Jenkins J.W."/>
            <person name="Jueterbock A."/>
            <person name="Mraz A."/>
            <person name="Stam W.T."/>
            <person name="Tice H."/>
            <person name="Bornberg-Bauer E."/>
            <person name="Green P.J."/>
            <person name="Pearson G.A."/>
            <person name="Procaccini G."/>
            <person name="Duarte C.M."/>
            <person name="Schmutz J."/>
            <person name="Reusch T.B.H."/>
            <person name="Van de Peer Y."/>
        </authorList>
    </citation>
    <scope>NUCLEOTIDE SEQUENCE [LARGE SCALE GENOMIC DNA]</scope>
    <source>
        <strain evidence="14">cv. Finnish</strain>
    </source>
</reference>
<feature type="binding site" evidence="10">
    <location>
        <begin position="202"/>
        <end position="208"/>
    </location>
    <ligand>
        <name>S-adenosyl-L-methionine</name>
        <dbReference type="ChEBI" id="CHEBI:59789"/>
    </ligand>
</feature>
<evidence type="ECO:0000313" key="13">
    <source>
        <dbReference type="EMBL" id="KMZ67694.1"/>
    </source>
</evidence>
<dbReference type="PRINTS" id="PR02011">
    <property type="entry name" value="RCMTNCL1"/>
</dbReference>
<evidence type="ECO:0000256" key="8">
    <source>
        <dbReference type="ARBA" id="ARBA00022884"/>
    </source>
</evidence>
<dbReference type="Pfam" id="PF25376">
    <property type="entry name" value="Pre-PUA_NSUN2"/>
    <property type="match status" value="1"/>
</dbReference>
<feature type="domain" description="SAM-dependent MTase RsmB/NOP-type" evidence="12">
    <location>
        <begin position="84"/>
        <end position="505"/>
    </location>
</feature>
<dbReference type="EMBL" id="LFYR01000889">
    <property type="protein sequence ID" value="KMZ67694.1"/>
    <property type="molecule type" value="Genomic_DNA"/>
</dbReference>
<dbReference type="PROSITE" id="PS01153">
    <property type="entry name" value="NOL1_NOP2_SUN"/>
    <property type="match status" value="1"/>
</dbReference>
<gene>
    <name evidence="13" type="ORF">ZOSMA_25G00830</name>
</gene>
<keyword evidence="7" id="KW-0819">tRNA processing</keyword>
<dbReference type="GO" id="GO:0008168">
    <property type="term" value="F:methyltransferase activity"/>
    <property type="evidence" value="ECO:0000318"/>
    <property type="project" value="GO_Central"/>
</dbReference>
<dbReference type="PANTHER" id="PTHR22808:SF1">
    <property type="entry name" value="RNA CYTOSINE-C(5)-METHYLTRANSFERASE NSUN2-RELATED"/>
    <property type="match status" value="1"/>
</dbReference>
<dbReference type="InterPro" id="IPR057286">
    <property type="entry name" value="PUA_NSUN2"/>
</dbReference>
<dbReference type="Pfam" id="PF25378">
    <property type="entry name" value="PUA_NSUN2"/>
    <property type="match status" value="1"/>
</dbReference>
<dbReference type="InterPro" id="IPR023267">
    <property type="entry name" value="RCMT"/>
</dbReference>
<keyword evidence="14" id="KW-1185">Reference proteome</keyword>
<organism evidence="13 14">
    <name type="scientific">Zostera marina</name>
    <name type="common">Eelgrass</name>
    <dbReference type="NCBI Taxonomy" id="29655"/>
    <lineage>
        <taxon>Eukaryota</taxon>
        <taxon>Viridiplantae</taxon>
        <taxon>Streptophyta</taxon>
        <taxon>Embryophyta</taxon>
        <taxon>Tracheophyta</taxon>
        <taxon>Spermatophyta</taxon>
        <taxon>Magnoliopsida</taxon>
        <taxon>Liliopsida</taxon>
        <taxon>Zosteraceae</taxon>
        <taxon>Zostera</taxon>
    </lineage>
</organism>
<keyword evidence="4 10" id="KW-0489">Methyltransferase</keyword>
<feature type="binding site" evidence="10">
    <location>
        <position position="234"/>
    </location>
    <ligand>
        <name>S-adenosyl-L-methionine</name>
        <dbReference type="ChEBI" id="CHEBI:59789"/>
    </ligand>
</feature>